<dbReference type="EMBL" id="JAHCVI010000003">
    <property type="protein sequence ID" value="KAG7287181.1"/>
    <property type="molecule type" value="Genomic_DNA"/>
</dbReference>
<dbReference type="Pfam" id="PF07728">
    <property type="entry name" value="AAA_5"/>
    <property type="match status" value="1"/>
</dbReference>
<dbReference type="Gene3D" id="3.40.50.300">
    <property type="entry name" value="P-loop containing nucleotide triphosphate hydrolases"/>
    <property type="match status" value="1"/>
</dbReference>
<dbReference type="InterPro" id="IPR050130">
    <property type="entry name" value="ClpA_ClpB"/>
</dbReference>
<keyword evidence="2" id="KW-0067">ATP-binding</keyword>
<evidence type="ECO:0000256" key="1">
    <source>
        <dbReference type="ARBA" id="ARBA00022741"/>
    </source>
</evidence>
<dbReference type="GO" id="GO:0016887">
    <property type="term" value="F:ATP hydrolysis activity"/>
    <property type="evidence" value="ECO:0007669"/>
    <property type="project" value="InterPro"/>
</dbReference>
<name>A0AAD4ETM3_9PEZI</name>
<proteinExistence type="predicted"/>
<protein>
    <recommendedName>
        <fullName evidence="3">ATPase dynein-related AAA domain-containing protein</fullName>
    </recommendedName>
</protein>
<sequence length="567" mass="62817">MKWKPKVKQVVDETGCDRSRAMSLLDKHNGDVQAAIDEQLKENNWDFTLPQLPAPSNLASCLPPARPGAYVTNNSSLSSYSYTSTGLDDDFGFSLRDLIGAIQGETPCNTIRAYLTHFSEKMGSRTFTERLNKTIDGYPAIFFVVATGKAEMVKLWACYAGIVDQTYRRVPVLGFAIALCQSFRKDGPLVVKTLLSLGWSVNTIPQAFYAPLQRDLPDDGPPEAELADLDDDNKAWCVPAIRRRIARALNFSFTVRYDLYCASRERAVSGAIKQVFQVHKAGELLGIRPSGHGKTELAQNLGRLLSLSLQGVDCTHLAHETDLFGPWPPYEGWENGSVVNNYLSSYNDRRCIVFMDEFEKTKDKVREALLVPFDSVNCSKTIWVLATNAFDQIIHEFCDNHGDILLADDGSKATKERIRTLTRKLSRQIQKESLNVFGAPLTGRITDFIPFLPFSPIEQAAVADKCIAELGQMLANPIDGTKESASFRPVGNVDLQVKRAYSVNKALAEQGYVKELGARSIMNTIDRDIKMPLVGSYLASREDIHENQPAGSFVVGVDAELGDVEVS</sequence>
<evidence type="ECO:0000256" key="2">
    <source>
        <dbReference type="ARBA" id="ARBA00022840"/>
    </source>
</evidence>
<accession>A0AAD4ETM3</accession>
<organism evidence="4 5">
    <name type="scientific">Staphylotrichum longicolle</name>
    <dbReference type="NCBI Taxonomy" id="669026"/>
    <lineage>
        <taxon>Eukaryota</taxon>
        <taxon>Fungi</taxon>
        <taxon>Dikarya</taxon>
        <taxon>Ascomycota</taxon>
        <taxon>Pezizomycotina</taxon>
        <taxon>Sordariomycetes</taxon>
        <taxon>Sordariomycetidae</taxon>
        <taxon>Sordariales</taxon>
        <taxon>Chaetomiaceae</taxon>
        <taxon>Staphylotrichum</taxon>
    </lineage>
</organism>
<comment type="caution">
    <text evidence="4">The sequence shown here is derived from an EMBL/GenBank/DDBJ whole genome shotgun (WGS) entry which is preliminary data.</text>
</comment>
<evidence type="ECO:0000259" key="3">
    <source>
        <dbReference type="Pfam" id="PF07728"/>
    </source>
</evidence>
<dbReference type="PANTHER" id="PTHR11638:SF18">
    <property type="entry name" value="HEAT SHOCK PROTEIN 104"/>
    <property type="match status" value="1"/>
</dbReference>
<dbReference type="SUPFAM" id="SSF52540">
    <property type="entry name" value="P-loop containing nucleoside triphosphate hydrolases"/>
    <property type="match status" value="1"/>
</dbReference>
<dbReference type="GO" id="GO:0005524">
    <property type="term" value="F:ATP binding"/>
    <property type="evidence" value="ECO:0007669"/>
    <property type="project" value="UniProtKB-KW"/>
</dbReference>
<dbReference type="GO" id="GO:0034605">
    <property type="term" value="P:cellular response to heat"/>
    <property type="evidence" value="ECO:0007669"/>
    <property type="project" value="TreeGrafter"/>
</dbReference>
<dbReference type="InterPro" id="IPR027417">
    <property type="entry name" value="P-loop_NTPase"/>
</dbReference>
<keyword evidence="5" id="KW-1185">Reference proteome</keyword>
<dbReference type="AlphaFoldDB" id="A0AAD4ETM3"/>
<keyword evidence="1" id="KW-0547">Nucleotide-binding</keyword>
<reference evidence="4" key="1">
    <citation type="submission" date="2023-02" db="EMBL/GenBank/DDBJ databases">
        <authorList>
            <person name="Palmer J.M."/>
        </authorList>
    </citation>
    <scope>NUCLEOTIDE SEQUENCE</scope>
    <source>
        <strain evidence="4">FW57</strain>
    </source>
</reference>
<evidence type="ECO:0000313" key="5">
    <source>
        <dbReference type="Proteomes" id="UP001197093"/>
    </source>
</evidence>
<dbReference type="InterPro" id="IPR011704">
    <property type="entry name" value="ATPase_dyneun-rel_AAA"/>
</dbReference>
<dbReference type="Pfam" id="PF14555">
    <property type="entry name" value="UBA_4"/>
    <property type="match status" value="1"/>
</dbReference>
<gene>
    <name evidence="4" type="ORF">NEMBOFW57_006686</name>
</gene>
<dbReference type="PANTHER" id="PTHR11638">
    <property type="entry name" value="ATP-DEPENDENT CLP PROTEASE"/>
    <property type="match status" value="1"/>
</dbReference>
<dbReference type="GO" id="GO:0005737">
    <property type="term" value="C:cytoplasm"/>
    <property type="evidence" value="ECO:0007669"/>
    <property type="project" value="TreeGrafter"/>
</dbReference>
<evidence type="ECO:0000313" key="4">
    <source>
        <dbReference type="EMBL" id="KAG7287181.1"/>
    </source>
</evidence>
<feature type="domain" description="ATPase dynein-related AAA" evidence="3">
    <location>
        <begin position="289"/>
        <end position="374"/>
    </location>
</feature>
<dbReference type="Proteomes" id="UP001197093">
    <property type="component" value="Unassembled WGS sequence"/>
</dbReference>